<reference evidence="2" key="2">
    <citation type="submission" date="2020-06" db="EMBL/GenBank/DDBJ databases">
        <authorList>
            <person name="Sheffer M."/>
        </authorList>
    </citation>
    <scope>NUCLEOTIDE SEQUENCE</scope>
</reference>
<dbReference type="EMBL" id="JABXBU010000003">
    <property type="protein sequence ID" value="KAF8791955.1"/>
    <property type="molecule type" value="Genomic_DNA"/>
</dbReference>
<dbReference type="AlphaFoldDB" id="A0A8T0FNN4"/>
<evidence type="ECO:0000313" key="2">
    <source>
        <dbReference type="EMBL" id="KAF8791955.1"/>
    </source>
</evidence>
<evidence type="ECO:0000256" key="1">
    <source>
        <dbReference type="SAM" id="SignalP"/>
    </source>
</evidence>
<accession>A0A8T0FNN4</accession>
<feature type="chain" id="PRO_5035781141" evidence="1">
    <location>
        <begin position="21"/>
        <end position="121"/>
    </location>
</feature>
<keyword evidence="3" id="KW-1185">Reference proteome</keyword>
<feature type="signal peptide" evidence="1">
    <location>
        <begin position="1"/>
        <end position="20"/>
    </location>
</feature>
<dbReference type="Proteomes" id="UP000807504">
    <property type="component" value="Unassembled WGS sequence"/>
</dbReference>
<name>A0A8T0FNN4_ARGBR</name>
<keyword evidence="1" id="KW-0732">Signal</keyword>
<gene>
    <name evidence="2" type="ORF">HNY73_003614</name>
</gene>
<proteinExistence type="predicted"/>
<reference evidence="2" key="1">
    <citation type="journal article" date="2020" name="bioRxiv">
        <title>Chromosome-level reference genome of the European wasp spider Argiope bruennichi: a resource for studies on range expansion and evolutionary adaptation.</title>
        <authorList>
            <person name="Sheffer M.M."/>
            <person name="Hoppe A."/>
            <person name="Krehenwinkel H."/>
            <person name="Uhl G."/>
            <person name="Kuss A.W."/>
            <person name="Jensen L."/>
            <person name="Jensen C."/>
            <person name="Gillespie R.G."/>
            <person name="Hoff K.J."/>
            <person name="Prost S."/>
        </authorList>
    </citation>
    <scope>NUCLEOTIDE SEQUENCE</scope>
</reference>
<evidence type="ECO:0000313" key="3">
    <source>
        <dbReference type="Proteomes" id="UP000807504"/>
    </source>
</evidence>
<sequence>MLVGLFLNHCLLSLRTSSSGRGGEPILVRRLRPTHGHSCFLLTCRERQSARSLPFGAFGEGSYSVAAPVLESIPNATTGLYTILEIVVHSARLDARCLLQPCIIQVYLFEINVDSWGKKNK</sequence>
<organism evidence="2 3">
    <name type="scientific">Argiope bruennichi</name>
    <name type="common">Wasp spider</name>
    <name type="synonym">Aranea bruennichi</name>
    <dbReference type="NCBI Taxonomy" id="94029"/>
    <lineage>
        <taxon>Eukaryota</taxon>
        <taxon>Metazoa</taxon>
        <taxon>Ecdysozoa</taxon>
        <taxon>Arthropoda</taxon>
        <taxon>Chelicerata</taxon>
        <taxon>Arachnida</taxon>
        <taxon>Araneae</taxon>
        <taxon>Araneomorphae</taxon>
        <taxon>Entelegynae</taxon>
        <taxon>Araneoidea</taxon>
        <taxon>Araneidae</taxon>
        <taxon>Argiope</taxon>
    </lineage>
</organism>
<protein>
    <submittedName>
        <fullName evidence="2">Uncharacterized protein</fullName>
    </submittedName>
</protein>
<comment type="caution">
    <text evidence="2">The sequence shown here is derived from an EMBL/GenBank/DDBJ whole genome shotgun (WGS) entry which is preliminary data.</text>
</comment>